<evidence type="ECO:0000313" key="2">
    <source>
        <dbReference type="Proteomes" id="UP000317881"/>
    </source>
</evidence>
<dbReference type="EMBL" id="BJND01000043">
    <property type="protein sequence ID" value="GEC07786.1"/>
    <property type="molecule type" value="Genomic_DNA"/>
</dbReference>
<comment type="caution">
    <text evidence="1">The sequence shown here is derived from an EMBL/GenBank/DDBJ whole genome shotgun (WGS) entry which is preliminary data.</text>
</comment>
<organism evidence="1 2">
    <name type="scientific">Streptomyces spinoverrucosus</name>
    <dbReference type="NCBI Taxonomy" id="284043"/>
    <lineage>
        <taxon>Bacteria</taxon>
        <taxon>Bacillati</taxon>
        <taxon>Actinomycetota</taxon>
        <taxon>Actinomycetes</taxon>
        <taxon>Kitasatosporales</taxon>
        <taxon>Streptomycetaceae</taxon>
        <taxon>Streptomyces</taxon>
    </lineage>
</organism>
<keyword evidence="2" id="KW-1185">Reference proteome</keyword>
<protein>
    <submittedName>
        <fullName evidence="1">Uncharacterized protein</fullName>
    </submittedName>
</protein>
<sequence length="108" mass="11817">MVRAVKRNVTVSARWVRPSARSTAIRGTHQTQWWDQLIGEVSSAVTAVSSRAWRSSGVRWISHRAAAAIRTAGATQARPGAGSPRARAIRPWSDWLSMIQGLPTRSVS</sequence>
<accession>A0A4Y3VS54</accession>
<proteinExistence type="predicted"/>
<dbReference type="AlphaFoldDB" id="A0A4Y3VS54"/>
<dbReference type="Proteomes" id="UP000317881">
    <property type="component" value="Unassembled WGS sequence"/>
</dbReference>
<gene>
    <name evidence="1" type="ORF">SSP24_54410</name>
</gene>
<reference evidence="1 2" key="1">
    <citation type="submission" date="2019-06" db="EMBL/GenBank/DDBJ databases">
        <title>Whole genome shotgun sequence of Streptomyces spinoverrucosus NBRC 14228.</title>
        <authorList>
            <person name="Hosoyama A."/>
            <person name="Uohara A."/>
            <person name="Ohji S."/>
            <person name="Ichikawa N."/>
        </authorList>
    </citation>
    <scope>NUCLEOTIDE SEQUENCE [LARGE SCALE GENOMIC DNA]</scope>
    <source>
        <strain evidence="1 2">NBRC 14228</strain>
    </source>
</reference>
<evidence type="ECO:0000313" key="1">
    <source>
        <dbReference type="EMBL" id="GEC07786.1"/>
    </source>
</evidence>
<name>A0A4Y3VS54_9ACTN</name>